<dbReference type="PANTHER" id="PTHR47649">
    <property type="entry name" value="RIBONUCLEASE D"/>
    <property type="match status" value="1"/>
</dbReference>
<dbReference type="SUPFAM" id="SSF53098">
    <property type="entry name" value="Ribonuclease H-like"/>
    <property type="match status" value="1"/>
</dbReference>
<keyword evidence="3" id="KW-1185">Reference proteome</keyword>
<evidence type="ECO:0000259" key="1">
    <source>
        <dbReference type="PROSITE" id="PS50967"/>
    </source>
</evidence>
<dbReference type="EMBL" id="JAHDYS010000002">
    <property type="protein sequence ID" value="MBT1070722.1"/>
    <property type="molecule type" value="Genomic_DNA"/>
</dbReference>
<dbReference type="InterPro" id="IPR051086">
    <property type="entry name" value="RNase_D-like"/>
</dbReference>
<dbReference type="SMART" id="SM00341">
    <property type="entry name" value="HRDC"/>
    <property type="match status" value="2"/>
</dbReference>
<dbReference type="Gene3D" id="3.30.420.10">
    <property type="entry name" value="Ribonuclease H-like superfamily/Ribonuclease H"/>
    <property type="match status" value="1"/>
</dbReference>
<dbReference type="Gene3D" id="1.10.150.80">
    <property type="entry name" value="HRDC domain"/>
    <property type="match status" value="2"/>
</dbReference>
<evidence type="ECO:0000313" key="2">
    <source>
        <dbReference type="EMBL" id="MBT1070722.1"/>
    </source>
</evidence>
<name>A0ABS5U501_9BACT</name>
<dbReference type="CDD" id="cd06142">
    <property type="entry name" value="RNaseD_exo"/>
    <property type="match status" value="1"/>
</dbReference>
<dbReference type="InterPro" id="IPR002121">
    <property type="entry name" value="HRDC_dom"/>
</dbReference>
<sequence>MQLPHVAGRNDIPYPPCRFPGGSTYHYLLHYQGVFSLKDHTQQAGTCEIITGQDRLAEVAAVIGNEREVAVDLEMDSLHHYQEKVCLMQISTRTESWLIDPLAVKDMSPLTATLGNPEIRIVMHGADYDIRSLHRDFGIEVINMFDTMIASRLLGLTEFGLAALLKARFGIELDKKYQKADWSKRPLSAEMCAYAMADTANLLPLYDQLRAELAEKGRISWLEEECRLVCQARVSDKEGPLFLSCKGAAKLKGRNLAILENLLQLRDVQARELDRPAFKVISAETLVEVAEKRPRTLGDLAGIKGMTPGQIHRYAAQIFAAIAAALALPESELPRFPRQLREEPSNGAKERLKRMKAWRQDRSRELGLEPGVTAPNWLLEAIADANPTTVAGLDTIAGMREWQKKLFGLELLAEIAAA</sequence>
<dbReference type="InterPro" id="IPR012337">
    <property type="entry name" value="RNaseH-like_sf"/>
</dbReference>
<dbReference type="InterPro" id="IPR036397">
    <property type="entry name" value="RNaseH_sf"/>
</dbReference>
<dbReference type="PANTHER" id="PTHR47649:SF1">
    <property type="entry name" value="RIBONUCLEASE D"/>
    <property type="match status" value="1"/>
</dbReference>
<dbReference type="InterPro" id="IPR002562">
    <property type="entry name" value="3'-5'_exonuclease_dom"/>
</dbReference>
<evidence type="ECO:0000313" key="3">
    <source>
        <dbReference type="Proteomes" id="UP000784128"/>
    </source>
</evidence>
<dbReference type="SMART" id="SM00474">
    <property type="entry name" value="35EXOc"/>
    <property type="match status" value="1"/>
</dbReference>
<dbReference type="Proteomes" id="UP000784128">
    <property type="component" value="Unassembled WGS sequence"/>
</dbReference>
<accession>A0ABS5U501</accession>
<comment type="caution">
    <text evidence="2">The sequence shown here is derived from an EMBL/GenBank/DDBJ whole genome shotgun (WGS) entry which is preliminary data.</text>
</comment>
<protein>
    <submittedName>
        <fullName evidence="2">HRDC domain-containing protein</fullName>
    </submittedName>
</protein>
<dbReference type="InterPro" id="IPR010997">
    <property type="entry name" value="HRDC-like_sf"/>
</dbReference>
<dbReference type="Pfam" id="PF00570">
    <property type="entry name" value="HRDC"/>
    <property type="match status" value="2"/>
</dbReference>
<feature type="domain" description="HRDC" evidence="1">
    <location>
        <begin position="345"/>
        <end position="418"/>
    </location>
</feature>
<proteinExistence type="predicted"/>
<dbReference type="SUPFAM" id="SSF47819">
    <property type="entry name" value="HRDC-like"/>
    <property type="match status" value="2"/>
</dbReference>
<dbReference type="InterPro" id="IPR044876">
    <property type="entry name" value="HRDC_dom_sf"/>
</dbReference>
<feature type="domain" description="HRDC" evidence="1">
    <location>
        <begin position="252"/>
        <end position="332"/>
    </location>
</feature>
<gene>
    <name evidence="2" type="ORF">KJB30_02895</name>
</gene>
<reference evidence="2 3" key="1">
    <citation type="submission" date="2021-05" db="EMBL/GenBank/DDBJ databases">
        <title>The draft genome of Geobacter chapellei DSM 13688.</title>
        <authorList>
            <person name="Xu Z."/>
            <person name="Masuda Y."/>
            <person name="Itoh H."/>
            <person name="Senoo K."/>
        </authorList>
    </citation>
    <scope>NUCLEOTIDE SEQUENCE [LARGE SCALE GENOMIC DNA]</scope>
    <source>
        <strain evidence="2 3">DSM 13688</strain>
    </source>
</reference>
<dbReference type="Pfam" id="PF01612">
    <property type="entry name" value="DNA_pol_A_exo1"/>
    <property type="match status" value="1"/>
</dbReference>
<organism evidence="2 3">
    <name type="scientific">Pelotalea chapellei</name>
    <dbReference type="NCBI Taxonomy" id="44671"/>
    <lineage>
        <taxon>Bacteria</taxon>
        <taxon>Pseudomonadati</taxon>
        <taxon>Thermodesulfobacteriota</taxon>
        <taxon>Desulfuromonadia</taxon>
        <taxon>Geobacterales</taxon>
        <taxon>Geobacteraceae</taxon>
        <taxon>Pelotalea</taxon>
    </lineage>
</organism>
<dbReference type="PROSITE" id="PS50967">
    <property type="entry name" value="HRDC"/>
    <property type="match status" value="2"/>
</dbReference>